<dbReference type="InterPro" id="IPR008929">
    <property type="entry name" value="Chondroitin_lyas"/>
</dbReference>
<gene>
    <name evidence="4" type="ORF">GCM10007049_21020</name>
</gene>
<dbReference type="AlphaFoldDB" id="A0A918PZ76"/>
<dbReference type="Pfam" id="PF07940">
    <property type="entry name" value="Hepar_II_III_C"/>
    <property type="match status" value="1"/>
</dbReference>
<dbReference type="GO" id="GO:0016829">
    <property type="term" value="F:lyase activity"/>
    <property type="evidence" value="ECO:0007669"/>
    <property type="project" value="InterPro"/>
</dbReference>
<dbReference type="InterPro" id="IPR012480">
    <property type="entry name" value="Hepar_II_III_C"/>
</dbReference>
<dbReference type="SUPFAM" id="SSF48230">
    <property type="entry name" value="Chondroitin AC/alginate lyase"/>
    <property type="match status" value="1"/>
</dbReference>
<evidence type="ECO:0000313" key="5">
    <source>
        <dbReference type="Proteomes" id="UP000619457"/>
    </source>
</evidence>
<dbReference type="GO" id="GO:0030313">
    <property type="term" value="C:cell envelope"/>
    <property type="evidence" value="ECO:0007669"/>
    <property type="project" value="UniProtKB-SubCell"/>
</dbReference>
<protein>
    <submittedName>
        <fullName evidence="4">Heparinase</fullName>
    </submittedName>
</protein>
<evidence type="ECO:0000256" key="2">
    <source>
        <dbReference type="SAM" id="SignalP"/>
    </source>
</evidence>
<feature type="signal peptide" evidence="2">
    <location>
        <begin position="1"/>
        <end position="29"/>
    </location>
</feature>
<dbReference type="Gene3D" id="2.70.98.70">
    <property type="match status" value="1"/>
</dbReference>
<reference evidence="4" key="2">
    <citation type="submission" date="2020-09" db="EMBL/GenBank/DDBJ databases">
        <authorList>
            <person name="Sun Q."/>
            <person name="Kim S."/>
        </authorList>
    </citation>
    <scope>NUCLEOTIDE SEQUENCE</scope>
    <source>
        <strain evidence="4">KCTC 12368</strain>
    </source>
</reference>
<evidence type="ECO:0000313" key="4">
    <source>
        <dbReference type="EMBL" id="GGZ27938.1"/>
    </source>
</evidence>
<dbReference type="Gene3D" id="1.50.10.100">
    <property type="entry name" value="Chondroitin AC/alginate lyase"/>
    <property type="match status" value="1"/>
</dbReference>
<comment type="caution">
    <text evidence="4">The sequence shown here is derived from an EMBL/GenBank/DDBJ whole genome shotgun (WGS) entry which is preliminary data.</text>
</comment>
<reference evidence="4" key="1">
    <citation type="journal article" date="2014" name="Int. J. Syst. Evol. Microbiol.">
        <title>Complete genome sequence of Corynebacterium casei LMG S-19264T (=DSM 44701T), isolated from a smear-ripened cheese.</title>
        <authorList>
            <consortium name="US DOE Joint Genome Institute (JGI-PGF)"/>
            <person name="Walter F."/>
            <person name="Albersmeier A."/>
            <person name="Kalinowski J."/>
            <person name="Ruckert C."/>
        </authorList>
    </citation>
    <scope>NUCLEOTIDE SEQUENCE</scope>
    <source>
        <strain evidence="4">KCTC 12368</strain>
    </source>
</reference>
<dbReference type="Proteomes" id="UP000619457">
    <property type="component" value="Unassembled WGS sequence"/>
</dbReference>
<keyword evidence="5" id="KW-1185">Reference proteome</keyword>
<feature type="domain" description="Heparinase II/III-like C-terminal" evidence="3">
    <location>
        <begin position="433"/>
        <end position="593"/>
    </location>
</feature>
<comment type="subcellular location">
    <subcellularLocation>
        <location evidence="1">Cell envelope</location>
    </subcellularLocation>
</comment>
<proteinExistence type="predicted"/>
<organism evidence="4 5">
    <name type="scientific">Echinicola pacifica</name>
    <dbReference type="NCBI Taxonomy" id="346377"/>
    <lineage>
        <taxon>Bacteria</taxon>
        <taxon>Pseudomonadati</taxon>
        <taxon>Bacteroidota</taxon>
        <taxon>Cytophagia</taxon>
        <taxon>Cytophagales</taxon>
        <taxon>Cyclobacteriaceae</taxon>
        <taxon>Echinicola</taxon>
    </lineage>
</organism>
<dbReference type="EMBL" id="BMWX01000003">
    <property type="protein sequence ID" value="GGZ27938.1"/>
    <property type="molecule type" value="Genomic_DNA"/>
</dbReference>
<sequence>MKMKKNSFFKKVFAVVAALLLLGVSNAYAQEERNLLGLAMSKDGWKGDILEPTAIFPDKQMIKAQLGDLSPQMREDIRAKGELAKEYNWPVIPVSSYLDFVRTGDRTRMQGFRNERVGHLKQLVLAELAAQEGEYIDAIIDGTWAICEQSTWAMSAHLTIQKYGSGVPDINDPIIDLGVGEVANLLSWVYFYFRSELESVSPLLALRIEQEISERVIEPYLAREDFWWMGFESSFVNNWNPWCNYNVLMSAIMVERDKEKQLAILEKTALSVDKFINYYKTDGACEEGPAYWDHAAGKMIEYLDLLSSITAGELDISQEEIIRNMGNYIRFTHIGEEYYVNFADASAKISAHPGIIYRYGEYIDDPALKGFAAAIVEDSSKKSWIIDGSLDRALHNVALADQLTSYPPYREKEALVYYPDTQVMAARTEGGLFLAAKGGHNNESHNHNDVGSFILYYNTQPIFLDIGVETYSAKTFSKDRYSIWTMQSDYHNLPQVNGQSQLNGAEYKAAISTLSEGKRRVDYSIDIAPAYPADAHVEQWIRTYSLFTGRDYLVIQDSYELDQQLSPNQLNFMCAYAPDLSQPNKVLIPLPDGSIAALILPEGQFEVAVEEKILTDGQLLKAWSQEKLYKLSLTERKPELKGSWELELKMVKP</sequence>
<name>A0A918PZ76_9BACT</name>
<evidence type="ECO:0000259" key="3">
    <source>
        <dbReference type="Pfam" id="PF07940"/>
    </source>
</evidence>
<accession>A0A918PZ76</accession>
<keyword evidence="2" id="KW-0732">Signal</keyword>
<feature type="chain" id="PRO_5037425247" evidence="2">
    <location>
        <begin position="30"/>
        <end position="653"/>
    </location>
</feature>
<evidence type="ECO:0000256" key="1">
    <source>
        <dbReference type="ARBA" id="ARBA00004196"/>
    </source>
</evidence>